<organism evidence="1 2">
    <name type="scientific">Candidatus Kaiserbacteria bacterium RIFOXYD1_FULL_42_15</name>
    <dbReference type="NCBI Taxonomy" id="1798532"/>
    <lineage>
        <taxon>Bacteria</taxon>
        <taxon>Candidatus Kaiseribacteriota</taxon>
    </lineage>
</organism>
<reference evidence="1 2" key="1">
    <citation type="journal article" date="2016" name="Nat. Commun.">
        <title>Thousands of microbial genomes shed light on interconnected biogeochemical processes in an aquifer system.</title>
        <authorList>
            <person name="Anantharaman K."/>
            <person name="Brown C.T."/>
            <person name="Hug L.A."/>
            <person name="Sharon I."/>
            <person name="Castelle C.J."/>
            <person name="Probst A.J."/>
            <person name="Thomas B.C."/>
            <person name="Singh A."/>
            <person name="Wilkins M.J."/>
            <person name="Karaoz U."/>
            <person name="Brodie E.L."/>
            <person name="Williams K.H."/>
            <person name="Hubbard S.S."/>
            <person name="Banfield J.F."/>
        </authorList>
    </citation>
    <scope>NUCLEOTIDE SEQUENCE [LARGE SCALE GENOMIC DNA]</scope>
</reference>
<name>A0A1F6FPM1_9BACT</name>
<proteinExistence type="predicted"/>
<evidence type="ECO:0000313" key="1">
    <source>
        <dbReference type="EMBL" id="OGG87801.1"/>
    </source>
</evidence>
<dbReference type="Gene3D" id="1.10.1220.10">
    <property type="entry name" value="Met repressor-like"/>
    <property type="match status" value="1"/>
</dbReference>
<dbReference type="AlphaFoldDB" id="A0A1F6FPM1"/>
<dbReference type="EMBL" id="MFMT01000041">
    <property type="protein sequence ID" value="OGG87801.1"/>
    <property type="molecule type" value="Genomic_DNA"/>
</dbReference>
<comment type="caution">
    <text evidence="1">The sequence shown here is derived from an EMBL/GenBank/DDBJ whole genome shotgun (WGS) entry which is preliminary data.</text>
</comment>
<sequence>MNTTLTIKLPKDLRDNAKKTAAAMGLPLTTVIQRQLRDFVDKREVTFVAPVDLVNVDKNTLSLVAKNKLEEAQKIDDADFMNL</sequence>
<gene>
    <name evidence="1" type="ORF">A2592_02120</name>
</gene>
<evidence type="ECO:0000313" key="2">
    <source>
        <dbReference type="Proteomes" id="UP000179230"/>
    </source>
</evidence>
<protein>
    <submittedName>
        <fullName evidence="1">Uncharacterized protein</fullName>
    </submittedName>
</protein>
<dbReference type="InterPro" id="IPR013321">
    <property type="entry name" value="Arc_rbn_hlx_hlx"/>
</dbReference>
<dbReference type="Proteomes" id="UP000179230">
    <property type="component" value="Unassembled WGS sequence"/>
</dbReference>
<dbReference type="GO" id="GO:0006355">
    <property type="term" value="P:regulation of DNA-templated transcription"/>
    <property type="evidence" value="ECO:0007669"/>
    <property type="project" value="InterPro"/>
</dbReference>
<accession>A0A1F6FPM1</accession>